<keyword evidence="1" id="KW-0548">Nucleotidyltransferase</keyword>
<evidence type="ECO:0000313" key="1">
    <source>
        <dbReference type="EMBL" id="OES33377.1"/>
    </source>
</evidence>
<organism evidence="1 2">
    <name type="scientific">Alteromonas macleodii</name>
    <name type="common">Pseudoalteromonas macleodii</name>
    <dbReference type="NCBI Taxonomy" id="28108"/>
    <lineage>
        <taxon>Bacteria</taxon>
        <taxon>Pseudomonadati</taxon>
        <taxon>Pseudomonadota</taxon>
        <taxon>Gammaproteobacteria</taxon>
        <taxon>Alteromonadales</taxon>
        <taxon>Alteromonadaceae</taxon>
        <taxon>Alteromonas/Salinimonas group</taxon>
        <taxon>Alteromonas</taxon>
    </lineage>
</organism>
<keyword evidence="2" id="KW-1185">Reference proteome</keyword>
<dbReference type="InterPro" id="IPR029044">
    <property type="entry name" value="Nucleotide-diphossugar_trans"/>
</dbReference>
<dbReference type="AlphaFoldDB" id="A0AB36FTL4"/>
<dbReference type="PANTHER" id="PTHR21485:SF6">
    <property type="entry name" value="N-ACYLNEURAMINATE CYTIDYLYLTRANSFERASE-RELATED"/>
    <property type="match status" value="1"/>
</dbReference>
<dbReference type="Proteomes" id="UP000095392">
    <property type="component" value="Unassembled WGS sequence"/>
</dbReference>
<protein>
    <submittedName>
        <fullName evidence="1">Cytidylyltransferase family protein</fullName>
    </submittedName>
</protein>
<keyword evidence="1" id="KW-0808">Transferase</keyword>
<dbReference type="Gene3D" id="3.90.550.10">
    <property type="entry name" value="Spore Coat Polysaccharide Biosynthesis Protein SpsA, Chain A"/>
    <property type="match status" value="1"/>
</dbReference>
<evidence type="ECO:0000313" key="2">
    <source>
        <dbReference type="Proteomes" id="UP000095392"/>
    </source>
</evidence>
<dbReference type="SUPFAM" id="SSF53448">
    <property type="entry name" value="Nucleotide-diphospho-sugar transferases"/>
    <property type="match status" value="1"/>
</dbReference>
<gene>
    <name evidence="1" type="ORF">BFV95_1038</name>
</gene>
<dbReference type="CDD" id="cd02513">
    <property type="entry name" value="CMP-NeuAc_Synthase"/>
    <property type="match status" value="1"/>
</dbReference>
<dbReference type="PANTHER" id="PTHR21485">
    <property type="entry name" value="HAD SUPERFAMILY MEMBERS CMAS AND KDSC"/>
    <property type="match status" value="1"/>
</dbReference>
<dbReference type="GO" id="GO:0008781">
    <property type="term" value="F:N-acylneuraminate cytidylyltransferase activity"/>
    <property type="evidence" value="ECO:0007669"/>
    <property type="project" value="TreeGrafter"/>
</dbReference>
<proteinExistence type="predicted"/>
<reference evidence="1 2" key="1">
    <citation type="submission" date="2016-09" db="EMBL/GenBank/DDBJ databases">
        <title>Draft Genome Sequence of four Alteromonas macleodii strains isolated from copper coupons and grown long-term at elevated copper levels.</title>
        <authorList>
            <person name="Cusick K."/>
            <person name="Dale J."/>
            <person name="Little B."/>
            <person name="Biffinger J."/>
        </authorList>
    </citation>
    <scope>NUCLEOTIDE SEQUENCE [LARGE SCALE GENOMIC DNA]</scope>
    <source>
        <strain evidence="1 2">KCP01</strain>
    </source>
</reference>
<dbReference type="Pfam" id="PF02348">
    <property type="entry name" value="CTP_transf_3"/>
    <property type="match status" value="1"/>
</dbReference>
<dbReference type="InterPro" id="IPR003329">
    <property type="entry name" value="Cytidylyl_trans"/>
</dbReference>
<name>A0AB36FTL4_ALTMA</name>
<sequence length="229" mass="25825">MPDILTVIPARSGSKSLPHKNIKLLEGKPLLAYSIEYAKRCALVSKTVVSTDSEEYADIARQYGASVPFLRPPEYARDSSTDFEFMKHAFDFHRSHNEHYDLLVLLRPTSPLRPKGLIERGVSILCENPSATSVRSVAPVTEHPYRVWSKRKDGSIEGFVSHEKEPYNLPRQKLPELLFQTGDIEIVRASTLLTGSVSGDNVYPLIIAHDDMVDIDSESDFKEAKRRML</sequence>
<dbReference type="EMBL" id="MIPY01000008">
    <property type="protein sequence ID" value="OES33377.1"/>
    <property type="molecule type" value="Genomic_DNA"/>
</dbReference>
<dbReference type="RefSeq" id="WP_014997619.1">
    <property type="nucleotide sequence ID" value="NZ_MIPW01000006.1"/>
</dbReference>
<comment type="caution">
    <text evidence="1">The sequence shown here is derived from an EMBL/GenBank/DDBJ whole genome shotgun (WGS) entry which is preliminary data.</text>
</comment>
<dbReference type="InterPro" id="IPR050793">
    <property type="entry name" value="CMP-NeuNAc_synthase"/>
</dbReference>
<accession>A0AB36FTL4</accession>